<dbReference type="AlphaFoldDB" id="A0A9W6D883"/>
<organism evidence="1 2">
    <name type="scientific">Clostridium folliculivorans</name>
    <dbReference type="NCBI Taxonomy" id="2886038"/>
    <lineage>
        <taxon>Bacteria</taxon>
        <taxon>Bacillati</taxon>
        <taxon>Bacillota</taxon>
        <taxon>Clostridia</taxon>
        <taxon>Eubacteriales</taxon>
        <taxon>Clostridiaceae</taxon>
        <taxon>Clostridium</taxon>
    </lineage>
</organism>
<sequence length="165" mass="19218">MFCGDEKMYTIIDLIDKLITIEKNSEEGYTIISENKELSERVRIIAKVFAKEHRRHADKYENIKGKIDKNINVEIDFFTYDKAAKLIYEFMKLKKTNVVCNKVKDVVDIALRFQKEGLAVLLSIHGILIKSHSDIGTENYKILSTIIDEEKKHIRDLEKLKNQSV</sequence>
<gene>
    <name evidence="1" type="ORF">CFOLD11_03310</name>
</gene>
<evidence type="ECO:0008006" key="3">
    <source>
        <dbReference type="Google" id="ProtNLM"/>
    </source>
</evidence>
<dbReference type="EMBL" id="BQXY01000001">
    <property type="protein sequence ID" value="GKU23505.1"/>
    <property type="molecule type" value="Genomic_DNA"/>
</dbReference>
<keyword evidence="2" id="KW-1185">Reference proteome</keyword>
<evidence type="ECO:0000313" key="1">
    <source>
        <dbReference type="EMBL" id="GKU23505.1"/>
    </source>
</evidence>
<proteinExistence type="predicted"/>
<name>A0A9W6D883_9CLOT</name>
<dbReference type="InterPro" id="IPR012347">
    <property type="entry name" value="Ferritin-like"/>
</dbReference>
<dbReference type="Proteomes" id="UP001057868">
    <property type="component" value="Unassembled WGS sequence"/>
</dbReference>
<dbReference type="SUPFAM" id="SSF47240">
    <property type="entry name" value="Ferritin-like"/>
    <property type="match status" value="1"/>
</dbReference>
<accession>A0A9W6D883</accession>
<comment type="caution">
    <text evidence="1">The sequence shown here is derived from an EMBL/GenBank/DDBJ whole genome shotgun (WGS) entry which is preliminary data.</text>
</comment>
<dbReference type="Gene3D" id="1.20.1260.10">
    <property type="match status" value="1"/>
</dbReference>
<evidence type="ECO:0000313" key="2">
    <source>
        <dbReference type="Proteomes" id="UP001057868"/>
    </source>
</evidence>
<dbReference type="InterPro" id="IPR009078">
    <property type="entry name" value="Ferritin-like_SF"/>
</dbReference>
<reference evidence="1" key="1">
    <citation type="journal article" date="2023" name="Int. J. Syst. Evol. Microbiol.">
        <title>&lt;i&gt;Clostridium folliculivorans&lt;/i&gt; sp. nov., isolated from soil samples of an organic paddy in Japan.</title>
        <authorList>
            <person name="Tazawa J."/>
            <person name="Kobayashi H."/>
            <person name="Tanizawa Y."/>
            <person name="Uchino A."/>
            <person name="Tanaka F."/>
            <person name="Urashima Y."/>
            <person name="Miura S."/>
            <person name="Sakamoto M."/>
            <person name="Ohkuma M."/>
            <person name="Tohno M."/>
        </authorList>
    </citation>
    <scope>NUCLEOTIDE SEQUENCE</scope>
    <source>
        <strain evidence="1">D1-1</strain>
    </source>
</reference>
<protein>
    <recommendedName>
        <fullName evidence="3">Rubrerythrin diiron-binding domain-containing protein</fullName>
    </recommendedName>
</protein>